<dbReference type="OrthoDB" id="10541402at2759"/>
<feature type="compositionally biased region" description="Low complexity" evidence="1">
    <location>
        <begin position="257"/>
        <end position="267"/>
    </location>
</feature>
<name>A0A0L0S7W4_ALLM3</name>
<protein>
    <submittedName>
        <fullName evidence="2">Uncharacterized protein</fullName>
    </submittedName>
</protein>
<dbReference type="Proteomes" id="UP000054350">
    <property type="component" value="Unassembled WGS sequence"/>
</dbReference>
<organism evidence="2 3">
    <name type="scientific">Allomyces macrogynus (strain ATCC 38327)</name>
    <name type="common">Allomyces javanicus var. macrogynus</name>
    <dbReference type="NCBI Taxonomy" id="578462"/>
    <lineage>
        <taxon>Eukaryota</taxon>
        <taxon>Fungi</taxon>
        <taxon>Fungi incertae sedis</taxon>
        <taxon>Blastocladiomycota</taxon>
        <taxon>Blastocladiomycetes</taxon>
        <taxon>Blastocladiales</taxon>
        <taxon>Blastocladiaceae</taxon>
        <taxon>Allomyces</taxon>
    </lineage>
</organism>
<evidence type="ECO:0000313" key="3">
    <source>
        <dbReference type="Proteomes" id="UP000054350"/>
    </source>
</evidence>
<proteinExistence type="predicted"/>
<evidence type="ECO:0000313" key="2">
    <source>
        <dbReference type="EMBL" id="KNE58511.1"/>
    </source>
</evidence>
<feature type="compositionally biased region" description="Low complexity" evidence="1">
    <location>
        <begin position="106"/>
        <end position="116"/>
    </location>
</feature>
<dbReference type="AlphaFoldDB" id="A0A0L0S7W4"/>
<dbReference type="VEuPathDB" id="FungiDB:AMAG_04079"/>
<keyword evidence="3" id="KW-1185">Reference proteome</keyword>
<dbReference type="EMBL" id="GG745333">
    <property type="protein sequence ID" value="KNE58511.1"/>
    <property type="molecule type" value="Genomic_DNA"/>
</dbReference>
<feature type="compositionally biased region" description="Low complexity" evidence="1">
    <location>
        <begin position="281"/>
        <end position="290"/>
    </location>
</feature>
<feature type="region of interest" description="Disordered" evidence="1">
    <location>
        <begin position="95"/>
        <end position="116"/>
    </location>
</feature>
<reference evidence="2 3" key="1">
    <citation type="submission" date="2009-11" db="EMBL/GenBank/DDBJ databases">
        <title>Annotation of Allomyces macrogynus ATCC 38327.</title>
        <authorList>
            <consortium name="The Broad Institute Genome Sequencing Platform"/>
            <person name="Russ C."/>
            <person name="Cuomo C."/>
            <person name="Burger G."/>
            <person name="Gray M.W."/>
            <person name="Holland P.W.H."/>
            <person name="King N."/>
            <person name="Lang F.B.F."/>
            <person name="Roger A.J."/>
            <person name="Ruiz-Trillo I."/>
            <person name="Young S.K."/>
            <person name="Zeng Q."/>
            <person name="Gargeya S."/>
            <person name="Fitzgerald M."/>
            <person name="Haas B."/>
            <person name="Abouelleil A."/>
            <person name="Alvarado L."/>
            <person name="Arachchi H.M."/>
            <person name="Berlin A."/>
            <person name="Chapman S.B."/>
            <person name="Gearin G."/>
            <person name="Goldberg J."/>
            <person name="Griggs A."/>
            <person name="Gujja S."/>
            <person name="Hansen M."/>
            <person name="Heiman D."/>
            <person name="Howarth C."/>
            <person name="Larimer J."/>
            <person name="Lui A."/>
            <person name="MacDonald P.J.P."/>
            <person name="McCowen C."/>
            <person name="Montmayeur A."/>
            <person name="Murphy C."/>
            <person name="Neiman D."/>
            <person name="Pearson M."/>
            <person name="Priest M."/>
            <person name="Roberts A."/>
            <person name="Saif S."/>
            <person name="Shea T."/>
            <person name="Sisk P."/>
            <person name="Stolte C."/>
            <person name="Sykes S."/>
            <person name="Wortman J."/>
            <person name="Nusbaum C."/>
            <person name="Birren B."/>
        </authorList>
    </citation>
    <scope>NUCLEOTIDE SEQUENCE [LARGE SCALE GENOMIC DNA]</scope>
    <source>
        <strain evidence="2 3">ATCC 38327</strain>
    </source>
</reference>
<reference evidence="3" key="2">
    <citation type="submission" date="2009-11" db="EMBL/GenBank/DDBJ databases">
        <title>The Genome Sequence of Allomyces macrogynus strain ATCC 38327.</title>
        <authorList>
            <consortium name="The Broad Institute Genome Sequencing Platform"/>
            <person name="Russ C."/>
            <person name="Cuomo C."/>
            <person name="Shea T."/>
            <person name="Young S.K."/>
            <person name="Zeng Q."/>
            <person name="Koehrsen M."/>
            <person name="Haas B."/>
            <person name="Borodovsky M."/>
            <person name="Guigo R."/>
            <person name="Alvarado L."/>
            <person name="Berlin A."/>
            <person name="Borenstein D."/>
            <person name="Chen Z."/>
            <person name="Engels R."/>
            <person name="Freedman E."/>
            <person name="Gellesch M."/>
            <person name="Goldberg J."/>
            <person name="Griggs A."/>
            <person name="Gujja S."/>
            <person name="Heiman D."/>
            <person name="Hepburn T."/>
            <person name="Howarth C."/>
            <person name="Jen D."/>
            <person name="Larson L."/>
            <person name="Lewis B."/>
            <person name="Mehta T."/>
            <person name="Park D."/>
            <person name="Pearson M."/>
            <person name="Roberts A."/>
            <person name="Saif S."/>
            <person name="Shenoy N."/>
            <person name="Sisk P."/>
            <person name="Stolte C."/>
            <person name="Sykes S."/>
            <person name="Walk T."/>
            <person name="White J."/>
            <person name="Yandava C."/>
            <person name="Burger G."/>
            <person name="Gray M.W."/>
            <person name="Holland P.W.H."/>
            <person name="King N."/>
            <person name="Lang F.B.F."/>
            <person name="Roger A.J."/>
            <person name="Ruiz-Trillo I."/>
            <person name="Lander E."/>
            <person name="Nusbaum C."/>
        </authorList>
    </citation>
    <scope>NUCLEOTIDE SEQUENCE [LARGE SCALE GENOMIC DNA]</scope>
    <source>
        <strain evidence="3">ATCC 38327</strain>
    </source>
</reference>
<sequence length="290" mass="30062">MFHKCTAPGGECSSAGNLFVSGLMTLQGLQFLSTGTKIKQASLQIALSMVILYLIYRYRKKFMAKFNAWHIWYRDGSPMFDPPTDEEAELPAYDDANAVEPPPLPNLTTTDDGDAGAVVAAPSMSASPAPASALTAPAPTAAIPSTAASYRRRTNSTIPSSLVNLDRQIPSFRSQFGVLEPGLASSLSSLDSRDHQFVRRASDASSTTSVDVPTPPPDYGEIVPSDRRDLAPSVANASAATPEGGDGGGGGAEDQDAPAPTQAAPIASVDAQGTPGREITAEAPATALAA</sequence>
<evidence type="ECO:0000256" key="1">
    <source>
        <dbReference type="SAM" id="MobiDB-lite"/>
    </source>
</evidence>
<feature type="region of interest" description="Disordered" evidence="1">
    <location>
        <begin position="198"/>
        <end position="290"/>
    </location>
</feature>
<gene>
    <name evidence="2" type="ORF">AMAG_04079</name>
</gene>
<feature type="compositionally biased region" description="Low complexity" evidence="1">
    <location>
        <begin position="203"/>
        <end position="212"/>
    </location>
</feature>
<accession>A0A0L0S7W4</accession>